<keyword evidence="3" id="KW-1185">Reference proteome</keyword>
<evidence type="ECO:0000313" key="3">
    <source>
        <dbReference type="Proteomes" id="UP000691718"/>
    </source>
</evidence>
<name>A0A8S3W115_PARAO</name>
<accession>A0A8S3W115</accession>
<protein>
    <submittedName>
        <fullName evidence="2">(apollo) hypothetical protein</fullName>
    </submittedName>
</protein>
<dbReference type="OrthoDB" id="7390598at2759"/>
<evidence type="ECO:0000313" key="2">
    <source>
        <dbReference type="EMBL" id="CAG4934366.1"/>
    </source>
</evidence>
<feature type="transmembrane region" description="Helical" evidence="1">
    <location>
        <begin position="240"/>
        <end position="261"/>
    </location>
</feature>
<dbReference type="EMBL" id="CAJQZP010000040">
    <property type="protein sequence ID" value="CAG4934366.1"/>
    <property type="molecule type" value="Genomic_DNA"/>
</dbReference>
<keyword evidence="1" id="KW-0472">Membrane</keyword>
<keyword evidence="1" id="KW-0812">Transmembrane</keyword>
<gene>
    <name evidence="2" type="ORF">PAPOLLO_LOCUS807</name>
</gene>
<proteinExistence type="predicted"/>
<dbReference type="AlphaFoldDB" id="A0A8S3W115"/>
<keyword evidence="1" id="KW-1133">Transmembrane helix</keyword>
<dbReference type="Proteomes" id="UP000691718">
    <property type="component" value="Unassembled WGS sequence"/>
</dbReference>
<evidence type="ECO:0000256" key="1">
    <source>
        <dbReference type="SAM" id="Phobius"/>
    </source>
</evidence>
<organism evidence="2 3">
    <name type="scientific">Parnassius apollo</name>
    <name type="common">Apollo butterfly</name>
    <name type="synonym">Papilio apollo</name>
    <dbReference type="NCBI Taxonomy" id="110799"/>
    <lineage>
        <taxon>Eukaryota</taxon>
        <taxon>Metazoa</taxon>
        <taxon>Ecdysozoa</taxon>
        <taxon>Arthropoda</taxon>
        <taxon>Hexapoda</taxon>
        <taxon>Insecta</taxon>
        <taxon>Pterygota</taxon>
        <taxon>Neoptera</taxon>
        <taxon>Endopterygota</taxon>
        <taxon>Lepidoptera</taxon>
        <taxon>Glossata</taxon>
        <taxon>Ditrysia</taxon>
        <taxon>Papilionoidea</taxon>
        <taxon>Papilionidae</taxon>
        <taxon>Parnassiinae</taxon>
        <taxon>Parnassini</taxon>
        <taxon>Parnassius</taxon>
        <taxon>Parnassius</taxon>
    </lineage>
</organism>
<sequence length="524" mass="57524">MSFEPSTDGVKGRYTVVWCTEADENVTEWDLIIRYYETRKPEKCKHYDLKHPPPLGQAHSHIRQDVKINRNCTNACFSTSVDLIFQACYAIKSMLMRGIHSSEGHDSFHYVRNNFTDVRSLRASTPAVKFVNYNDYVSAIWFLGSVPAGNFTMDICSINGTLPSEVCFDVTDNCTSALYDISCYLSPPHGFYSIRLVHFAPWVYGRIAVESAHSEFEHFGLPVAVGAVPALGGVSWAWTWAWGVLGLCALGAVGSLCALLASRARVQAKLRSSVRAAWLHSSESSGKTCVSGGAGGEAGVRVLLLYARDCARAVAAARSLARLLHHVAPQRVYSLYSGEVCAMSGGAPAEWLRAFVARADARVVLLQTPAAACLCAAQLVQRGRALTLEQPLLGRVVAREPHSGDALLRLALRLLSEAAATPVCTTGATDTDNAATVTAAHPYRKYYIASISGLEAEVVPLVTPQRRYLLPEAAMTLLRDLGYENQHLDQQLEQDLQQLDHDLREFLSYVAEHPDYLNDELLFL</sequence>
<comment type="caution">
    <text evidence="2">The sequence shown here is derived from an EMBL/GenBank/DDBJ whole genome shotgun (WGS) entry which is preliminary data.</text>
</comment>
<reference evidence="2" key="1">
    <citation type="submission" date="2021-04" db="EMBL/GenBank/DDBJ databases">
        <authorList>
            <person name="Tunstrom K."/>
        </authorList>
    </citation>
    <scope>NUCLEOTIDE SEQUENCE</scope>
</reference>